<dbReference type="Pfam" id="PF14662">
    <property type="entry name" value="KASH_CCD"/>
    <property type="match status" value="1"/>
</dbReference>
<dbReference type="GO" id="GO:0090619">
    <property type="term" value="C:meiotic spindle pole"/>
    <property type="evidence" value="ECO:0007669"/>
    <property type="project" value="TreeGrafter"/>
</dbReference>
<dbReference type="Proteomes" id="UP000664940">
    <property type="component" value="Unassembled WGS sequence"/>
</dbReference>
<feature type="region of interest" description="Disordered" evidence="2">
    <location>
        <begin position="443"/>
        <end position="516"/>
    </location>
</feature>
<evidence type="ECO:0008006" key="8">
    <source>
        <dbReference type="Google" id="ProtNLM"/>
    </source>
</evidence>
<dbReference type="Pfam" id="PF14658">
    <property type="entry name" value="EF-hand_9"/>
    <property type="match status" value="1"/>
</dbReference>
<keyword evidence="3" id="KW-1133">Transmembrane helix</keyword>
<name>A0A833YPY2_9CHIR</name>
<dbReference type="InterPro" id="IPR028170">
    <property type="entry name" value="KASH5"/>
</dbReference>
<protein>
    <recommendedName>
        <fullName evidence="8">Protein KASH5</fullName>
    </recommendedName>
</protein>
<dbReference type="GO" id="GO:0034397">
    <property type="term" value="P:telomere localization"/>
    <property type="evidence" value="ECO:0007669"/>
    <property type="project" value="InterPro"/>
</dbReference>
<reference evidence="6 7" key="1">
    <citation type="journal article" date="2020" name="Nature">
        <title>Six reference-quality genomes reveal evolution of bat adaptations.</title>
        <authorList>
            <person name="Jebb D."/>
            <person name="Huang Z."/>
            <person name="Pippel M."/>
            <person name="Hughes G.M."/>
            <person name="Lavrichenko K."/>
            <person name="Devanna P."/>
            <person name="Winkler S."/>
            <person name="Jermiin L.S."/>
            <person name="Skirmuntt E.C."/>
            <person name="Katzourakis A."/>
            <person name="Burkitt-Gray L."/>
            <person name="Ray D.A."/>
            <person name="Sullivan K.A.M."/>
            <person name="Roscito J.G."/>
            <person name="Kirilenko B.M."/>
            <person name="Davalos L.M."/>
            <person name="Corthals A.P."/>
            <person name="Power M.L."/>
            <person name="Jones G."/>
            <person name="Ransome R.D."/>
            <person name="Dechmann D.K.N."/>
            <person name="Locatelli A.G."/>
            <person name="Puechmaille S.J."/>
            <person name="Fedrigo O."/>
            <person name="Jarvis E.D."/>
            <person name="Hiller M."/>
            <person name="Vernes S.C."/>
            <person name="Myers E.W."/>
            <person name="Teeling E.C."/>
        </authorList>
    </citation>
    <scope>NUCLEOTIDE SEQUENCE [LARGE SCALE GENOMIC DNA]</scope>
    <source>
        <strain evidence="6">Bat1K_MPI-CBG_1</strain>
    </source>
</reference>
<proteinExistence type="predicted"/>
<feature type="compositionally biased region" description="Pro residues" evidence="2">
    <location>
        <begin position="500"/>
        <end position="514"/>
    </location>
</feature>
<dbReference type="EMBL" id="JABVXQ010000014">
    <property type="protein sequence ID" value="KAF6076846.1"/>
    <property type="molecule type" value="Genomic_DNA"/>
</dbReference>
<feature type="domain" description="KASH5-like coiled-coil" evidence="5">
    <location>
        <begin position="195"/>
        <end position="383"/>
    </location>
</feature>
<dbReference type="GO" id="GO:0051225">
    <property type="term" value="P:spindle assembly"/>
    <property type="evidence" value="ECO:0007669"/>
    <property type="project" value="TreeGrafter"/>
</dbReference>
<comment type="caution">
    <text evidence="6">The sequence shown here is derived from an EMBL/GenBank/DDBJ whole genome shotgun (WGS) entry which is preliminary data.</text>
</comment>
<dbReference type="InterPro" id="IPR028168">
    <property type="entry name" value="KASH5_CC"/>
</dbReference>
<dbReference type="GO" id="GO:0007129">
    <property type="term" value="P:homologous chromosome pairing at meiosis"/>
    <property type="evidence" value="ECO:0007669"/>
    <property type="project" value="TreeGrafter"/>
</dbReference>
<dbReference type="AlphaFoldDB" id="A0A833YPY2"/>
<feature type="coiled-coil region" evidence="1">
    <location>
        <begin position="203"/>
        <end position="380"/>
    </location>
</feature>
<dbReference type="PANTHER" id="PTHR47300:SF1">
    <property type="entry name" value="PROTEIN KASH5"/>
    <property type="match status" value="1"/>
</dbReference>
<keyword evidence="1" id="KW-0175">Coiled coil</keyword>
<dbReference type="GO" id="GO:0000800">
    <property type="term" value="C:lateral element"/>
    <property type="evidence" value="ECO:0007669"/>
    <property type="project" value="TreeGrafter"/>
</dbReference>
<keyword evidence="3" id="KW-0472">Membrane</keyword>
<dbReference type="GO" id="GO:0034993">
    <property type="term" value="C:meiotic nuclear membrane microtubule tethering complex"/>
    <property type="evidence" value="ECO:0007669"/>
    <property type="project" value="InterPro"/>
</dbReference>
<evidence type="ECO:0000256" key="3">
    <source>
        <dbReference type="SAM" id="Phobius"/>
    </source>
</evidence>
<dbReference type="GO" id="GO:0051653">
    <property type="term" value="P:spindle localization"/>
    <property type="evidence" value="ECO:0007669"/>
    <property type="project" value="TreeGrafter"/>
</dbReference>
<gene>
    <name evidence="6" type="ORF">HJG60_002186</name>
</gene>
<evidence type="ECO:0000259" key="5">
    <source>
        <dbReference type="Pfam" id="PF14662"/>
    </source>
</evidence>
<feature type="region of interest" description="Disordered" evidence="2">
    <location>
        <begin position="162"/>
        <end position="197"/>
    </location>
</feature>
<evidence type="ECO:0000259" key="4">
    <source>
        <dbReference type="Pfam" id="PF14658"/>
    </source>
</evidence>
<feature type="domain" description="Protein KASH5 EF-hand-like" evidence="4">
    <location>
        <begin position="75"/>
        <end position="142"/>
    </location>
</feature>
<feature type="compositionally biased region" description="Polar residues" evidence="2">
    <location>
        <begin position="163"/>
        <end position="173"/>
    </location>
</feature>
<dbReference type="GO" id="GO:0070840">
    <property type="term" value="F:dynein complex binding"/>
    <property type="evidence" value="ECO:0007669"/>
    <property type="project" value="TreeGrafter"/>
</dbReference>
<accession>A0A833YPY2</accession>
<evidence type="ECO:0000256" key="1">
    <source>
        <dbReference type="SAM" id="Coils"/>
    </source>
</evidence>
<sequence>METGVGKQVLRTQSCLGHSDEGQLLALLAAVVQPAWPMDLPESPAGGPASQMYLWDQPEEGLLGTPLSLEEQILNSTFEACDPQRTGFVAVTHVLAYLEAVTGQGPQDVRLQTLACSLDPNGEGPQATVDLDTFLVVMRDWIAACQLDGRLELEEETAFEGALTSQRLPSGSPNAEEPDNLESFGGEDPRPELPGTADLLSSLEDLELNNRRLVGENAKLQRSVETAEEGSARLGEEISALRKQLRSTQQALQLAKAVDEELEDLKSLAKNLEEQNRGLLAQARQTEKEQQHLVAELETLQEENGKLLAERDRVKRRTEELAMEKDSLKRQLCECEHLICQREADLSERTCHAESLAKTLEEYRTTTQELRLEISHLEEQLSQIHKGPDEPPKGMQARREDWAKLLPPSLGMEIRALWQQQEEAAADLSSPLCGVWQWQEGIGESDEEAEGQRNFQGEPAYCQEGKKGQSMWLPRREEEEEAETRAMADLSNPLRDPHPPHFPRSPPESSPAPPDLRQALVPVEKKLVPVRRQVWGQLCLCPLHPQRLRVARHPLIPAPVLALLLLLLLLSLLLLGQSPPPTWPHLQLCYLRPPPV</sequence>
<dbReference type="GO" id="GO:0007015">
    <property type="term" value="P:actin filament organization"/>
    <property type="evidence" value="ECO:0007669"/>
    <property type="project" value="TreeGrafter"/>
</dbReference>
<evidence type="ECO:0000313" key="6">
    <source>
        <dbReference type="EMBL" id="KAF6076846.1"/>
    </source>
</evidence>
<evidence type="ECO:0000313" key="7">
    <source>
        <dbReference type="Proteomes" id="UP000664940"/>
    </source>
</evidence>
<dbReference type="PANTHER" id="PTHR47300">
    <property type="entry name" value="PROTEIN KASH5"/>
    <property type="match status" value="1"/>
</dbReference>
<dbReference type="GO" id="GO:0005640">
    <property type="term" value="C:nuclear outer membrane"/>
    <property type="evidence" value="ECO:0007669"/>
    <property type="project" value="TreeGrafter"/>
</dbReference>
<keyword evidence="3" id="KW-0812">Transmembrane</keyword>
<organism evidence="6 7">
    <name type="scientific">Phyllostomus discolor</name>
    <name type="common">pale spear-nosed bat</name>
    <dbReference type="NCBI Taxonomy" id="89673"/>
    <lineage>
        <taxon>Eukaryota</taxon>
        <taxon>Metazoa</taxon>
        <taxon>Chordata</taxon>
        <taxon>Craniata</taxon>
        <taxon>Vertebrata</taxon>
        <taxon>Euteleostomi</taxon>
        <taxon>Mammalia</taxon>
        <taxon>Eutheria</taxon>
        <taxon>Laurasiatheria</taxon>
        <taxon>Chiroptera</taxon>
        <taxon>Yangochiroptera</taxon>
        <taxon>Phyllostomidae</taxon>
        <taxon>Phyllostominae</taxon>
        <taxon>Phyllostomus</taxon>
    </lineage>
</organism>
<dbReference type="GO" id="GO:0000781">
    <property type="term" value="C:chromosome, telomeric region"/>
    <property type="evidence" value="ECO:0007669"/>
    <property type="project" value="TreeGrafter"/>
</dbReference>
<feature type="transmembrane region" description="Helical" evidence="3">
    <location>
        <begin position="555"/>
        <end position="575"/>
    </location>
</feature>
<dbReference type="GO" id="GO:0090220">
    <property type="term" value="P:chromosome localization to nuclear envelope involved in homologous chromosome segregation"/>
    <property type="evidence" value="ECO:0007669"/>
    <property type="project" value="TreeGrafter"/>
</dbReference>
<evidence type="ECO:0000256" key="2">
    <source>
        <dbReference type="SAM" id="MobiDB-lite"/>
    </source>
</evidence>
<dbReference type="InterPro" id="IPR039508">
    <property type="entry name" value="KASH5_EF-hand-like_dom"/>
</dbReference>